<dbReference type="PANTHER" id="PTHR32305">
    <property type="match status" value="1"/>
</dbReference>
<dbReference type="NCBIfam" id="TIGR01643">
    <property type="entry name" value="YD_repeat_2x"/>
    <property type="match status" value="3"/>
</dbReference>
<organism evidence="2 3">
    <name type="scientific">Kineosporia babensis</name>
    <dbReference type="NCBI Taxonomy" id="499548"/>
    <lineage>
        <taxon>Bacteria</taxon>
        <taxon>Bacillati</taxon>
        <taxon>Actinomycetota</taxon>
        <taxon>Actinomycetes</taxon>
        <taxon>Kineosporiales</taxon>
        <taxon>Kineosporiaceae</taxon>
        <taxon>Kineosporia</taxon>
    </lineage>
</organism>
<feature type="region of interest" description="Disordered" evidence="1">
    <location>
        <begin position="116"/>
        <end position="147"/>
    </location>
</feature>
<feature type="region of interest" description="Disordered" evidence="1">
    <location>
        <begin position="1"/>
        <end position="86"/>
    </location>
</feature>
<dbReference type="InterPro" id="IPR006530">
    <property type="entry name" value="YD"/>
</dbReference>
<protein>
    <submittedName>
        <fullName evidence="2">DNRLRE domain-containing protein</fullName>
    </submittedName>
</protein>
<dbReference type="InterPro" id="IPR022385">
    <property type="entry name" value="Rhs_assc_core"/>
</dbReference>
<feature type="region of interest" description="Disordered" evidence="1">
    <location>
        <begin position="778"/>
        <end position="854"/>
    </location>
</feature>
<accession>A0A9X1NM57</accession>
<feature type="compositionally biased region" description="Polar residues" evidence="1">
    <location>
        <begin position="805"/>
        <end position="821"/>
    </location>
</feature>
<feature type="region of interest" description="Disordered" evidence="1">
    <location>
        <begin position="1299"/>
        <end position="1352"/>
    </location>
</feature>
<feature type="compositionally biased region" description="Basic and acidic residues" evidence="1">
    <location>
        <begin position="122"/>
        <end position="135"/>
    </location>
</feature>
<feature type="region of interest" description="Disordered" evidence="1">
    <location>
        <begin position="377"/>
        <end position="401"/>
    </location>
</feature>
<feature type="region of interest" description="Disordered" evidence="1">
    <location>
        <begin position="1358"/>
        <end position="1377"/>
    </location>
</feature>
<evidence type="ECO:0000313" key="3">
    <source>
        <dbReference type="Proteomes" id="UP001138997"/>
    </source>
</evidence>
<dbReference type="InterPro" id="IPR031325">
    <property type="entry name" value="RHS_repeat"/>
</dbReference>
<keyword evidence="3" id="KW-1185">Reference proteome</keyword>
<dbReference type="NCBIfam" id="NF033679">
    <property type="entry name" value="DNRLRE_dom"/>
    <property type="match status" value="1"/>
</dbReference>
<name>A0A9X1NM57_9ACTN</name>
<dbReference type="Pfam" id="PF05593">
    <property type="entry name" value="RHS_repeat"/>
    <property type="match status" value="2"/>
</dbReference>
<dbReference type="Gene3D" id="2.180.10.10">
    <property type="entry name" value="RHS repeat-associated core"/>
    <property type="match status" value="2"/>
</dbReference>
<dbReference type="EMBL" id="JAJOMB010000027">
    <property type="protein sequence ID" value="MCD5316114.1"/>
    <property type="molecule type" value="Genomic_DNA"/>
</dbReference>
<dbReference type="RefSeq" id="WP_231448968.1">
    <property type="nucleotide sequence ID" value="NZ_JAJOMB010000027.1"/>
</dbReference>
<feature type="compositionally biased region" description="Polar residues" evidence="1">
    <location>
        <begin position="1299"/>
        <end position="1332"/>
    </location>
</feature>
<sequence>MSAAEEAKLKAKALAAAKPPLERQELQDERTRMSRTFTDPDTGTLVTELSASPLNFKDAEGEWQPIDNTLKADPAGKGGGWTNGANEFSLELPKSLTEPVTIADARDADSFVSLELAPQETPLKELDAGDARRGSSAEPPEVADTPGTVKDTEVTYAQALPGVDVAYAALGDAVKETATVASLADLDALPGGSLSFTVKTGPGMDLKVKDFGAVDVLDAEGKVAFEIPRPIMKDNAGEPSTQVTTLVQKAETGAWTLTLTPDREWLAAEERRWPVVIDPSIGVGAPMTTCTLQSNRDQAEGPLCVGDEILTQWTAESSNQRRALIRFDQLLDVIPADAQISMARLNLTPLAPNAGEVKPPASSVDVRAVPEEFTVTEKNSPTWTNRAGTTTWKGVGATGPGAGTGTVYERKTLTPNGQQQYLEVTRLVQDWTEGTIPHHGFLLQKRAAAAGTPDVGGLLRFGSAYATGTKVPSMYVEWEHRTGVRKGNTAVVTEELSDRTSVSVNPATGNAAVTTRELSIAGAGVDLNVAHTSQSLNTSFTNVLGYGWTNSLTGTRIFPYYGGTTGNAQTMFYRDGAGGQWTYLRNKEVSNTWKRPMGLDKDLAVVDNNSAYTLTDRQSQTVERFRNIGTTEDQVWGLDTIADRNGNKITFNYDTSVRSKIDNTLMLRSVTDTRGRELTVTNYDGYYDSFKTDDSGRQVLYDVVGNDLRTYTDAAGGTVTYEYDADHRVTAVVTPANLRTEMAYDARGRITELRRKNTSGGDSVWTFEYSEFERNATGAPATKTKVTDPNGNATEYTSDGRGRTSKATNALGKSTSKTYSPNDDVATSTGATSASGGGAQTSTAQYEATESGDTYRMTSTKIPTGAGVNLEWGQGAQTYNIVSEKDSRNNVTTYKYNADGNQSEAKKADGSTTVRIYHGDTDPAYGGTVHCGPNNSADTKKGVLCEVRDPEYTKGDSRATTGGHRTAYQYNTKGELAKMIPPAGGSLKEQTYTYDGLSRLQTLTDGNGHHTYYGYDKLDRLTYTQHADRSVESNWYGDENKSNGWLRSLTEYGPNDGPRIRWTNYDRDDLGRLSATNNWDDRNSSMGYDKASNLTRYSDSGGDVTYTYNKADHLTSVTMPGGTCAGRTYANPGDAAGKCITFRVDDDGRRTGTKYPGGTSVQTTERDDAGRIQRIIATAGAGTATEEPHLDLTYTHTQGSSDSHLVTSVTDALTKEKTTYTHDNQDRLTIASTTPTSGGAASYYEAFCYDKAGNRTKYYLTDKATCSTANPTATYTYNTANQLTNATGKTPTGQPITGTGFSYDGNGNETSAKSETGRSTTYNDRDQASSFTPAAGSKIDQTYTGTGNGDRLTSGTTSFMSSPLSPAPAWSKTGNETTWTVRDPEGSLLAIRIGTDAKSASAYYSFTDNLNNVRAMVTATDSAAKAAYTYSAYGDTTSSTGPLNQPYQYGEGYTDTTTGLAKLDIRYYDPTHGRFTQHDPTQQEQHSYLYSNGCPTTYNDPTGALFGSSTCASLNLTAARATVLTGVSASLAAGVALINPIVAAVIGVGSGVAGATAGFSAGAAWLFC</sequence>
<reference evidence="2" key="1">
    <citation type="submission" date="2021-11" db="EMBL/GenBank/DDBJ databases">
        <title>Streptomyces corallinus and Kineosporia corallina sp. nov., two new coral-derived marine actinobacteria.</title>
        <authorList>
            <person name="Buangrab K."/>
            <person name="Sutthacheep M."/>
            <person name="Yeemin T."/>
            <person name="Harunari E."/>
            <person name="Igarashi Y."/>
            <person name="Sripreechasak P."/>
            <person name="Kanchanasin P."/>
            <person name="Tanasupawat S."/>
            <person name="Phongsopitanun W."/>
        </authorList>
    </citation>
    <scope>NUCLEOTIDE SEQUENCE</scope>
    <source>
        <strain evidence="2">JCM 31032</strain>
    </source>
</reference>
<dbReference type="PANTHER" id="PTHR32305:SF15">
    <property type="entry name" value="PROTEIN RHSA-RELATED"/>
    <property type="match status" value="1"/>
</dbReference>
<dbReference type="InterPro" id="IPR050708">
    <property type="entry name" value="T6SS_VgrG/RHS"/>
</dbReference>
<feature type="compositionally biased region" description="Low complexity" evidence="1">
    <location>
        <begin position="826"/>
        <end position="845"/>
    </location>
</feature>
<feature type="compositionally biased region" description="Polar residues" evidence="1">
    <location>
        <begin position="377"/>
        <end position="392"/>
    </location>
</feature>
<dbReference type="Proteomes" id="UP001138997">
    <property type="component" value="Unassembled WGS sequence"/>
</dbReference>
<comment type="caution">
    <text evidence="2">The sequence shown here is derived from an EMBL/GenBank/DDBJ whole genome shotgun (WGS) entry which is preliminary data.</text>
</comment>
<dbReference type="NCBIfam" id="TIGR03696">
    <property type="entry name" value="Rhs_assc_core"/>
    <property type="match status" value="1"/>
</dbReference>
<evidence type="ECO:0000313" key="2">
    <source>
        <dbReference type="EMBL" id="MCD5316114.1"/>
    </source>
</evidence>
<proteinExistence type="predicted"/>
<feature type="compositionally biased region" description="Basic and acidic residues" evidence="1">
    <location>
        <begin position="20"/>
        <end position="32"/>
    </location>
</feature>
<gene>
    <name evidence="2" type="ORF">LR394_34980</name>
</gene>
<feature type="compositionally biased region" description="Polar residues" evidence="1">
    <location>
        <begin position="34"/>
        <end position="53"/>
    </location>
</feature>
<feature type="compositionally biased region" description="Polar residues" evidence="1">
    <location>
        <begin position="1339"/>
        <end position="1352"/>
    </location>
</feature>
<feature type="compositionally biased region" description="Polar residues" evidence="1">
    <location>
        <begin position="787"/>
        <end position="797"/>
    </location>
</feature>
<evidence type="ECO:0000256" key="1">
    <source>
        <dbReference type="SAM" id="MobiDB-lite"/>
    </source>
</evidence>